<dbReference type="STRING" id="1168035.SAMN05444280_15012"/>
<dbReference type="InterPro" id="IPR032466">
    <property type="entry name" value="Metal_Hydrolase"/>
</dbReference>
<keyword evidence="1" id="KW-0378">Hydrolase</keyword>
<dbReference type="SUPFAM" id="SSF51556">
    <property type="entry name" value="Metallo-dependent hydrolases"/>
    <property type="match status" value="1"/>
</dbReference>
<evidence type="ECO:0000313" key="4">
    <source>
        <dbReference type="Proteomes" id="UP000184050"/>
    </source>
</evidence>
<dbReference type="Proteomes" id="UP000184050">
    <property type="component" value="Unassembled WGS sequence"/>
</dbReference>
<evidence type="ECO:0000259" key="2">
    <source>
        <dbReference type="Pfam" id="PF01979"/>
    </source>
</evidence>
<dbReference type="PANTHER" id="PTHR43794:SF11">
    <property type="entry name" value="AMIDOHYDROLASE-RELATED DOMAIN-CONTAINING PROTEIN"/>
    <property type="match status" value="1"/>
</dbReference>
<sequence length="399" mass="44311">MRKISATYIFPGNRPPLKNGILVCADNGKIIELIDTGGQLKEEAGLEHYSGILVPGFINAHCHLELSHLKGKIPEKTGMGGFLTAINQLRNEEPEVAEEAAEKANRQLVANGTVAVGDVSNSTLTLEKKRHSKIYYHTFAEAFGFHPSRAERAFSMANFVKEMCNEFGLGASVVPHSSYSVSAELFRVISENARAENSLLSVHNQESRTEEQFFSDGSGPIACHLKDNLGIDISHWKPTGKSSLLTTLEFLPPENQLFLVHNTFTEERDILDLKQQRKTENTFFVLCPNSNLFIENALPSVPLFQKHRLNICLGTDSLASNQKLSILAEMITLQQHFPEITLEELVLWGTFNGAKALQVENRFGSFEPGKQPGVNLITGADLKKLKLTEQCQVKLIVRK</sequence>
<dbReference type="RefSeq" id="WP_073173824.1">
    <property type="nucleotide sequence ID" value="NZ_FQZE01000050.1"/>
</dbReference>
<dbReference type="InterPro" id="IPR006680">
    <property type="entry name" value="Amidohydro-rel"/>
</dbReference>
<organism evidence="3 4">
    <name type="scientific">Tangfeifania diversioriginum</name>
    <dbReference type="NCBI Taxonomy" id="1168035"/>
    <lineage>
        <taxon>Bacteria</taxon>
        <taxon>Pseudomonadati</taxon>
        <taxon>Bacteroidota</taxon>
        <taxon>Bacteroidia</taxon>
        <taxon>Marinilabiliales</taxon>
        <taxon>Prolixibacteraceae</taxon>
        <taxon>Tangfeifania</taxon>
    </lineage>
</organism>
<name>A0A1M6P174_9BACT</name>
<gene>
    <name evidence="3" type="ORF">SAMN05444280_15012</name>
</gene>
<keyword evidence="4" id="KW-1185">Reference proteome</keyword>
<dbReference type="PANTHER" id="PTHR43794">
    <property type="entry name" value="AMINOHYDROLASE SSNA-RELATED"/>
    <property type="match status" value="1"/>
</dbReference>
<proteinExistence type="predicted"/>
<dbReference type="Pfam" id="PF01979">
    <property type="entry name" value="Amidohydro_1"/>
    <property type="match status" value="1"/>
</dbReference>
<evidence type="ECO:0000256" key="1">
    <source>
        <dbReference type="ARBA" id="ARBA00022801"/>
    </source>
</evidence>
<dbReference type="AlphaFoldDB" id="A0A1M6P174"/>
<reference evidence="3 4" key="1">
    <citation type="submission" date="2016-11" db="EMBL/GenBank/DDBJ databases">
        <authorList>
            <person name="Jaros S."/>
            <person name="Januszkiewicz K."/>
            <person name="Wedrychowicz H."/>
        </authorList>
    </citation>
    <scope>NUCLEOTIDE SEQUENCE [LARGE SCALE GENOMIC DNA]</scope>
    <source>
        <strain evidence="3 4">DSM 27063</strain>
    </source>
</reference>
<accession>A0A1M6P174</accession>
<dbReference type="InterPro" id="IPR050287">
    <property type="entry name" value="MTA/SAH_deaminase"/>
</dbReference>
<dbReference type="Gene3D" id="3.20.20.140">
    <property type="entry name" value="Metal-dependent hydrolases"/>
    <property type="match status" value="1"/>
</dbReference>
<dbReference type="GO" id="GO:0016787">
    <property type="term" value="F:hydrolase activity"/>
    <property type="evidence" value="ECO:0007669"/>
    <property type="project" value="UniProtKB-KW"/>
</dbReference>
<evidence type="ECO:0000313" key="3">
    <source>
        <dbReference type="EMBL" id="SHK01715.1"/>
    </source>
</evidence>
<protein>
    <submittedName>
        <fullName evidence="3">Cytosine/adenosine deaminase</fullName>
    </submittedName>
</protein>
<dbReference type="EMBL" id="FQZE01000050">
    <property type="protein sequence ID" value="SHK01715.1"/>
    <property type="molecule type" value="Genomic_DNA"/>
</dbReference>
<feature type="domain" description="Amidohydrolase-related" evidence="2">
    <location>
        <begin position="52"/>
        <end position="377"/>
    </location>
</feature>